<organism evidence="2">
    <name type="scientific">bioreactor metagenome</name>
    <dbReference type="NCBI Taxonomy" id="1076179"/>
    <lineage>
        <taxon>unclassified sequences</taxon>
        <taxon>metagenomes</taxon>
        <taxon>ecological metagenomes</taxon>
    </lineage>
</organism>
<comment type="caution">
    <text evidence="2">The sequence shown here is derived from an EMBL/GenBank/DDBJ whole genome shotgun (WGS) entry which is preliminary data.</text>
</comment>
<proteinExistence type="predicted"/>
<name>A0A645J349_9ZZZZ</name>
<reference evidence="2" key="1">
    <citation type="submission" date="2019-08" db="EMBL/GenBank/DDBJ databases">
        <authorList>
            <person name="Kucharzyk K."/>
            <person name="Murdoch R.W."/>
            <person name="Higgins S."/>
            <person name="Loffler F."/>
        </authorList>
    </citation>
    <scope>NUCLEOTIDE SEQUENCE</scope>
</reference>
<evidence type="ECO:0000313" key="2">
    <source>
        <dbReference type="EMBL" id="MPN58088.1"/>
    </source>
</evidence>
<keyword evidence="1" id="KW-1133">Transmembrane helix</keyword>
<keyword evidence="1" id="KW-0472">Membrane</keyword>
<dbReference type="AlphaFoldDB" id="A0A645J349"/>
<dbReference type="EMBL" id="VSSQ01130416">
    <property type="protein sequence ID" value="MPN58088.1"/>
    <property type="molecule type" value="Genomic_DNA"/>
</dbReference>
<evidence type="ECO:0000256" key="1">
    <source>
        <dbReference type="SAM" id="Phobius"/>
    </source>
</evidence>
<feature type="transmembrane region" description="Helical" evidence="1">
    <location>
        <begin position="7"/>
        <end position="25"/>
    </location>
</feature>
<keyword evidence="1" id="KW-0812">Transmembrane</keyword>
<accession>A0A645J349</accession>
<sequence>MFSAIGARNILFLDVSFQLLIGPAVDGNRHLIVIFDIIFNQLICPEAGLAAFAVDKRIRKSAYMA</sequence>
<feature type="transmembrane region" description="Helical" evidence="1">
    <location>
        <begin position="31"/>
        <end position="54"/>
    </location>
</feature>
<protein>
    <submittedName>
        <fullName evidence="2">Uncharacterized protein</fullName>
    </submittedName>
</protein>
<gene>
    <name evidence="2" type="ORF">SDC9_205789</name>
</gene>